<comment type="caution">
    <text evidence="2">The sequence shown here is derived from an EMBL/GenBank/DDBJ whole genome shotgun (WGS) entry which is preliminary data.</text>
</comment>
<dbReference type="RefSeq" id="WP_216519533.1">
    <property type="nucleotide sequence ID" value="NZ_JAHLPM010000008.1"/>
</dbReference>
<feature type="transmembrane region" description="Helical" evidence="1">
    <location>
        <begin position="6"/>
        <end position="23"/>
    </location>
</feature>
<keyword evidence="1" id="KW-0812">Transmembrane</keyword>
<keyword evidence="1" id="KW-1133">Transmembrane helix</keyword>
<accession>A0ABS6E680</accession>
<dbReference type="EMBL" id="JAHLPM010000008">
    <property type="protein sequence ID" value="MBU5438427.1"/>
    <property type="molecule type" value="Genomic_DNA"/>
</dbReference>
<evidence type="ECO:0000313" key="2">
    <source>
        <dbReference type="EMBL" id="MBU5438427.1"/>
    </source>
</evidence>
<proteinExistence type="predicted"/>
<gene>
    <name evidence="2" type="ORF">KQI42_10430</name>
</gene>
<keyword evidence="3" id="KW-1185">Reference proteome</keyword>
<evidence type="ECO:0000313" key="3">
    <source>
        <dbReference type="Proteomes" id="UP000749471"/>
    </source>
</evidence>
<name>A0ABS6E680_9FIRM</name>
<keyword evidence="1" id="KW-0472">Membrane</keyword>
<protein>
    <submittedName>
        <fullName evidence="2">Uncharacterized protein</fullName>
    </submittedName>
</protein>
<sequence>MNKKSYGSILIIITTYIIVRIVYKLTGFNYSFSEGILNTKLIIDLILWIIIYVPVKNIFDKVLLQSKEKV</sequence>
<evidence type="ECO:0000256" key="1">
    <source>
        <dbReference type="SAM" id="Phobius"/>
    </source>
</evidence>
<organism evidence="2 3">
    <name type="scientific">Tissierella simiarum</name>
    <dbReference type="NCBI Taxonomy" id="2841534"/>
    <lineage>
        <taxon>Bacteria</taxon>
        <taxon>Bacillati</taxon>
        <taxon>Bacillota</taxon>
        <taxon>Tissierellia</taxon>
        <taxon>Tissierellales</taxon>
        <taxon>Tissierellaceae</taxon>
        <taxon>Tissierella</taxon>
    </lineage>
</organism>
<reference evidence="2 3" key="1">
    <citation type="submission" date="2021-06" db="EMBL/GenBank/DDBJ databases">
        <authorList>
            <person name="Sun Q."/>
            <person name="Li D."/>
        </authorList>
    </citation>
    <scope>NUCLEOTIDE SEQUENCE [LARGE SCALE GENOMIC DNA]</scope>
    <source>
        <strain evidence="2 3">MSJ-40</strain>
    </source>
</reference>
<feature type="transmembrane region" description="Helical" evidence="1">
    <location>
        <begin position="35"/>
        <end position="55"/>
    </location>
</feature>
<dbReference type="Proteomes" id="UP000749471">
    <property type="component" value="Unassembled WGS sequence"/>
</dbReference>